<feature type="active site" description="Proton acceptor" evidence="7">
    <location>
        <position position="356"/>
    </location>
</feature>
<evidence type="ECO:0000256" key="3">
    <source>
        <dbReference type="ARBA" id="ARBA00022772"/>
    </source>
</evidence>
<dbReference type="SUPFAM" id="SSF54416">
    <property type="entry name" value="Amine oxidase N-terminal region"/>
    <property type="match status" value="2"/>
</dbReference>
<dbReference type="FunFam" id="2.70.98.20:FF:000004">
    <property type="entry name" value="Amine oxidase"/>
    <property type="match status" value="1"/>
</dbReference>
<evidence type="ECO:0000256" key="6">
    <source>
        <dbReference type="ARBA" id="ARBA00023157"/>
    </source>
</evidence>
<keyword evidence="10" id="KW-0472">Membrane</keyword>
<gene>
    <name evidence="14" type="ORF">QVD17_28237</name>
</gene>
<feature type="active site" description="Schiff-base intermediate with substrate; via topaquinone" evidence="7">
    <location>
        <position position="444"/>
    </location>
</feature>
<evidence type="ECO:0000313" key="14">
    <source>
        <dbReference type="EMBL" id="KAK1419080.1"/>
    </source>
</evidence>
<dbReference type="InterPro" id="IPR000269">
    <property type="entry name" value="Cu_amine_oxidase"/>
</dbReference>
<keyword evidence="2 9" id="KW-0479">Metal-binding</keyword>
<dbReference type="InterPro" id="IPR049947">
    <property type="entry name" value="Cu_Am_Ox_Cu-bd"/>
</dbReference>
<keyword evidence="10" id="KW-1133">Transmembrane helix</keyword>
<comment type="similarity">
    <text evidence="1 9">Belongs to the copper/topaquinone oxidase family.</text>
</comment>
<dbReference type="PROSITE" id="PS01165">
    <property type="entry name" value="COPPER_AMINE_OXID_2"/>
    <property type="match status" value="1"/>
</dbReference>
<feature type="domain" description="Copper amine oxidase N3-terminal" evidence="13">
    <location>
        <begin position="153"/>
        <end position="252"/>
    </location>
</feature>
<dbReference type="Proteomes" id="UP001229421">
    <property type="component" value="Unassembled WGS sequence"/>
</dbReference>
<dbReference type="Gene3D" id="3.10.450.40">
    <property type="match status" value="2"/>
</dbReference>
<keyword evidence="6" id="KW-1015">Disulfide bond</keyword>
<feature type="transmembrane region" description="Helical" evidence="10">
    <location>
        <begin position="14"/>
        <end position="32"/>
    </location>
</feature>
<comment type="caution">
    <text evidence="14">The sequence shown here is derived from an EMBL/GenBank/DDBJ whole genome shotgun (WGS) entry which is preliminary data.</text>
</comment>
<evidence type="ECO:0000259" key="11">
    <source>
        <dbReference type="Pfam" id="PF01179"/>
    </source>
</evidence>
<evidence type="ECO:0000256" key="7">
    <source>
        <dbReference type="PIRSR" id="PIRSR600269-50"/>
    </source>
</evidence>
<comment type="cofactor">
    <cofactor evidence="9">
        <name>Cu cation</name>
        <dbReference type="ChEBI" id="CHEBI:23378"/>
    </cofactor>
    <text evidence="9">Contains 1 topaquinone per subunit.</text>
</comment>
<dbReference type="InterPro" id="IPR015802">
    <property type="entry name" value="Cu_amine_oxidase_N3"/>
</dbReference>
<keyword evidence="5 9" id="KW-0186">Copper</keyword>
<dbReference type="GO" id="GO:0005507">
    <property type="term" value="F:copper ion binding"/>
    <property type="evidence" value="ECO:0007669"/>
    <property type="project" value="InterPro"/>
</dbReference>
<feature type="domain" description="Copper amine oxidase N2-terminal" evidence="12">
    <location>
        <begin position="62"/>
        <end position="142"/>
    </location>
</feature>
<dbReference type="SUPFAM" id="SSF49998">
    <property type="entry name" value="Amine oxidase catalytic domain"/>
    <property type="match status" value="1"/>
</dbReference>
<dbReference type="AlphaFoldDB" id="A0AAD8KGD4"/>
<evidence type="ECO:0000256" key="8">
    <source>
        <dbReference type="PIRSR" id="PIRSR600269-51"/>
    </source>
</evidence>
<evidence type="ECO:0000256" key="1">
    <source>
        <dbReference type="ARBA" id="ARBA00007983"/>
    </source>
</evidence>
<dbReference type="EMBL" id="JAUHHV010000007">
    <property type="protein sequence ID" value="KAK1419080.1"/>
    <property type="molecule type" value="Genomic_DNA"/>
</dbReference>
<dbReference type="InterPro" id="IPR016182">
    <property type="entry name" value="Cu_amine_oxidase_N-reg"/>
</dbReference>
<reference evidence="14" key="1">
    <citation type="journal article" date="2023" name="bioRxiv">
        <title>Improved chromosome-level genome assembly for marigold (Tagetes erecta).</title>
        <authorList>
            <person name="Jiang F."/>
            <person name="Yuan L."/>
            <person name="Wang S."/>
            <person name="Wang H."/>
            <person name="Xu D."/>
            <person name="Wang A."/>
            <person name="Fan W."/>
        </authorList>
    </citation>
    <scope>NUCLEOTIDE SEQUENCE</scope>
    <source>
        <strain evidence="14">WSJ</strain>
        <tissue evidence="14">Leaf</tissue>
    </source>
</reference>
<evidence type="ECO:0000256" key="9">
    <source>
        <dbReference type="RuleBase" id="RU000672"/>
    </source>
</evidence>
<dbReference type="InterPro" id="IPR015800">
    <property type="entry name" value="Cu_amine_oxidase_N2"/>
</dbReference>
<dbReference type="InterPro" id="IPR036460">
    <property type="entry name" value="Cu_amine_oxidase_C_sf"/>
</dbReference>
<dbReference type="GO" id="GO:0008131">
    <property type="term" value="F:primary methylamine oxidase activity"/>
    <property type="evidence" value="ECO:0007669"/>
    <property type="project" value="InterPro"/>
</dbReference>
<keyword evidence="10" id="KW-0812">Transmembrane</keyword>
<feature type="domain" description="Copper amine oxidase catalytic" evidence="11">
    <location>
        <begin position="279"/>
        <end position="693"/>
    </location>
</feature>
<evidence type="ECO:0000259" key="12">
    <source>
        <dbReference type="Pfam" id="PF02727"/>
    </source>
</evidence>
<dbReference type="Pfam" id="PF01179">
    <property type="entry name" value="Cu_amine_oxid"/>
    <property type="match status" value="1"/>
</dbReference>
<dbReference type="PANTHER" id="PTHR10638">
    <property type="entry name" value="COPPER AMINE OXIDASE"/>
    <property type="match status" value="1"/>
</dbReference>
<proteinExistence type="inferred from homology"/>
<name>A0AAD8KGD4_TARER</name>
<dbReference type="InterPro" id="IPR015798">
    <property type="entry name" value="Cu_amine_oxidase_C"/>
</dbReference>
<dbReference type="PANTHER" id="PTHR10638:SF69">
    <property type="entry name" value="AMINE OXIDASE [COPPER-CONTAINING] GAMMA 1-RELATED"/>
    <property type="match status" value="1"/>
</dbReference>
<dbReference type="EC" id="1.4.3.-" evidence="9"/>
<evidence type="ECO:0000256" key="5">
    <source>
        <dbReference type="ARBA" id="ARBA00023008"/>
    </source>
</evidence>
<dbReference type="Pfam" id="PF02727">
    <property type="entry name" value="Cu_amine_oxidN2"/>
    <property type="match status" value="1"/>
</dbReference>
<evidence type="ECO:0000256" key="10">
    <source>
        <dbReference type="SAM" id="Phobius"/>
    </source>
</evidence>
<sequence>MCVFVREREMMKHYCIQFIISISVFTFAYSISTHPNTNLGSSSIFNTGDHNSNHHFTHTPVHPLDPLTVPEINNIRSILAAYEPFASSFPSVNTLSLDEPDKSQVLGWKTGDPLPSRRASVICVLDGQTRILTVDLVLNVVTHDVVSIGAGYPMLTNEDQIIASEVLFKDLEFNKSILARGVDFKDLVCGSSSPGWFGPDEEGKRIVKVQCFSGQNTPNYYMRPIEGLTVIVDVDKREIVKITDTGRDIPIPKETNTDYLYTTKNHFPDITPETNPMSMEQRKGPSFTVENGHTVKWANWVFHLKPDIRAGMIISQAMILGENGEYRSVMYKGFASEIFVPYMDPDEAWYFKSYLDVGEYGLGATAMSLVELNDCPRYSYYMDGVFASADGRPYIQPNMICIFERYAGDIGWRHSEIPAMGFDIRESRPKMTLVARMVSSVRNYDYIFDWEFQTDGVIRIKVGLSGMLLVKATPYENLSNISDTDEMTGTLVSENVIGVVHDHYISFRLDMDIDGTNNSFAEVNLVKEETLPGQSPRKSYLKARRKVAKTEDDAKINLKLYDPSEFHVFNPSRKSRLGNPTGYKIVPGGTAASLLDHDDPPQIRAAVTNNQIWVTQYNKSEEWAGGLLVSQSKGDDTIDVWSARNREIENKDIVLWYTLGFHHIPCQEDFPVMPTASSSFELKPVNFFDRNPILNAKPTFQKDLPVCFATTSY</sequence>
<evidence type="ECO:0000256" key="2">
    <source>
        <dbReference type="ARBA" id="ARBA00022723"/>
    </source>
</evidence>
<dbReference type="Gene3D" id="2.70.98.20">
    <property type="entry name" value="Copper amine oxidase, catalytic domain"/>
    <property type="match status" value="1"/>
</dbReference>
<keyword evidence="3 7" id="KW-0801">TPQ</keyword>
<keyword evidence="4 9" id="KW-0560">Oxidoreductase</keyword>
<dbReference type="GO" id="GO:0009308">
    <property type="term" value="P:amine metabolic process"/>
    <property type="evidence" value="ECO:0007669"/>
    <property type="project" value="UniProtKB-UniRule"/>
</dbReference>
<keyword evidence="15" id="KW-1185">Reference proteome</keyword>
<protein>
    <recommendedName>
        <fullName evidence="9">Amine oxidase</fullName>
        <ecNumber evidence="9">1.4.3.-</ecNumber>
    </recommendedName>
</protein>
<organism evidence="14 15">
    <name type="scientific">Tagetes erecta</name>
    <name type="common">African marigold</name>
    <dbReference type="NCBI Taxonomy" id="13708"/>
    <lineage>
        <taxon>Eukaryota</taxon>
        <taxon>Viridiplantae</taxon>
        <taxon>Streptophyta</taxon>
        <taxon>Embryophyta</taxon>
        <taxon>Tracheophyta</taxon>
        <taxon>Spermatophyta</taxon>
        <taxon>Magnoliopsida</taxon>
        <taxon>eudicotyledons</taxon>
        <taxon>Gunneridae</taxon>
        <taxon>Pentapetalae</taxon>
        <taxon>asterids</taxon>
        <taxon>campanulids</taxon>
        <taxon>Asterales</taxon>
        <taxon>Asteraceae</taxon>
        <taxon>Asteroideae</taxon>
        <taxon>Heliantheae alliance</taxon>
        <taxon>Tageteae</taxon>
        <taxon>Tagetes</taxon>
    </lineage>
</organism>
<evidence type="ECO:0000313" key="15">
    <source>
        <dbReference type="Proteomes" id="UP001229421"/>
    </source>
</evidence>
<feature type="modified residue" description="2',4',5'-topaquinone" evidence="8">
    <location>
        <position position="444"/>
    </location>
</feature>
<evidence type="ECO:0000256" key="4">
    <source>
        <dbReference type="ARBA" id="ARBA00023002"/>
    </source>
</evidence>
<comment type="PTM">
    <text evidence="8 9">Topaquinone (TPQ) is generated by copper-dependent autoxidation of a specific tyrosyl residue.</text>
</comment>
<dbReference type="Pfam" id="PF02728">
    <property type="entry name" value="Cu_amine_oxidN3"/>
    <property type="match status" value="1"/>
</dbReference>
<accession>A0AAD8KGD4</accession>
<dbReference type="GO" id="GO:0048038">
    <property type="term" value="F:quinone binding"/>
    <property type="evidence" value="ECO:0007669"/>
    <property type="project" value="InterPro"/>
</dbReference>
<evidence type="ECO:0000259" key="13">
    <source>
        <dbReference type="Pfam" id="PF02728"/>
    </source>
</evidence>